<name>A0A382GAH2_9ZZZZ</name>
<organism evidence="1">
    <name type="scientific">marine metagenome</name>
    <dbReference type="NCBI Taxonomy" id="408172"/>
    <lineage>
        <taxon>unclassified sequences</taxon>
        <taxon>metagenomes</taxon>
        <taxon>ecological metagenomes</taxon>
    </lineage>
</organism>
<feature type="non-terminal residue" evidence="1">
    <location>
        <position position="1"/>
    </location>
</feature>
<dbReference type="AlphaFoldDB" id="A0A382GAH2"/>
<dbReference type="EMBL" id="UINC01054199">
    <property type="protein sequence ID" value="SVB71614.1"/>
    <property type="molecule type" value="Genomic_DNA"/>
</dbReference>
<sequence length="31" mass="3689">LLKIRSGSYEKYENEISEEVKQVLKELGYDK</sequence>
<gene>
    <name evidence="1" type="ORF">METZ01_LOCUS224468</name>
</gene>
<protein>
    <submittedName>
        <fullName evidence="1">Uncharacterized protein</fullName>
    </submittedName>
</protein>
<accession>A0A382GAH2</accession>
<reference evidence="1" key="1">
    <citation type="submission" date="2018-05" db="EMBL/GenBank/DDBJ databases">
        <authorList>
            <person name="Lanie J.A."/>
            <person name="Ng W.-L."/>
            <person name="Kazmierczak K.M."/>
            <person name="Andrzejewski T.M."/>
            <person name="Davidsen T.M."/>
            <person name="Wayne K.J."/>
            <person name="Tettelin H."/>
            <person name="Glass J.I."/>
            <person name="Rusch D."/>
            <person name="Podicherti R."/>
            <person name="Tsui H.-C.T."/>
            <person name="Winkler M.E."/>
        </authorList>
    </citation>
    <scope>NUCLEOTIDE SEQUENCE</scope>
</reference>
<evidence type="ECO:0000313" key="1">
    <source>
        <dbReference type="EMBL" id="SVB71614.1"/>
    </source>
</evidence>
<proteinExistence type="predicted"/>